<dbReference type="InterPro" id="IPR009057">
    <property type="entry name" value="Homeodomain-like_sf"/>
</dbReference>
<evidence type="ECO:0000313" key="7">
    <source>
        <dbReference type="Proteomes" id="UP000095453"/>
    </source>
</evidence>
<dbReference type="SMART" id="SM00342">
    <property type="entry name" value="HTH_ARAC"/>
    <property type="match status" value="1"/>
</dbReference>
<dbReference type="Proteomes" id="UP000095453">
    <property type="component" value="Unassembled WGS sequence"/>
</dbReference>
<name>A0A173VRJ7_9FIRM</name>
<gene>
    <name evidence="5" type="primary">btr</name>
    <name evidence="6" type="ORF">DWY29_16130</name>
    <name evidence="5" type="ORF">ERS852444_03367</name>
</gene>
<accession>A0A173VRJ7</accession>
<evidence type="ECO:0000313" key="6">
    <source>
        <dbReference type="EMBL" id="RGR64221.1"/>
    </source>
</evidence>
<proteinExistence type="predicted"/>
<protein>
    <submittedName>
        <fullName evidence="6">AraC family transcriptional regulator</fullName>
    </submittedName>
    <submittedName>
        <fullName evidence="5">Bacillibactin transport regulator</fullName>
    </submittedName>
</protein>
<dbReference type="Gene3D" id="1.10.10.60">
    <property type="entry name" value="Homeodomain-like"/>
    <property type="match status" value="2"/>
</dbReference>
<dbReference type="PANTHER" id="PTHR47893">
    <property type="entry name" value="REGULATORY PROTEIN PCHR"/>
    <property type="match status" value="1"/>
</dbReference>
<dbReference type="EMBL" id="CYXX01000040">
    <property type="protein sequence ID" value="CUN29811.1"/>
    <property type="molecule type" value="Genomic_DNA"/>
</dbReference>
<evidence type="ECO:0000259" key="4">
    <source>
        <dbReference type="PROSITE" id="PS01124"/>
    </source>
</evidence>
<dbReference type="InterPro" id="IPR053142">
    <property type="entry name" value="PchR_regulatory_protein"/>
</dbReference>
<evidence type="ECO:0000313" key="5">
    <source>
        <dbReference type="EMBL" id="CUN29811.1"/>
    </source>
</evidence>
<dbReference type="GO" id="GO:0003700">
    <property type="term" value="F:DNA-binding transcription factor activity"/>
    <property type="evidence" value="ECO:0007669"/>
    <property type="project" value="InterPro"/>
</dbReference>
<dbReference type="SUPFAM" id="SSF46689">
    <property type="entry name" value="Homeodomain-like"/>
    <property type="match status" value="1"/>
</dbReference>
<dbReference type="Proteomes" id="UP000285820">
    <property type="component" value="Unassembled WGS sequence"/>
</dbReference>
<dbReference type="PRINTS" id="PR00032">
    <property type="entry name" value="HTHARAC"/>
</dbReference>
<reference evidence="6 8" key="2">
    <citation type="submission" date="2018-08" db="EMBL/GenBank/DDBJ databases">
        <title>A genome reference for cultivated species of the human gut microbiota.</title>
        <authorList>
            <person name="Zou Y."/>
            <person name="Xue W."/>
            <person name="Luo G."/>
        </authorList>
    </citation>
    <scope>NUCLEOTIDE SEQUENCE [LARGE SCALE GENOMIC DNA]</scope>
    <source>
        <strain evidence="6 8">AF24-4</strain>
    </source>
</reference>
<evidence type="ECO:0000256" key="1">
    <source>
        <dbReference type="ARBA" id="ARBA00023015"/>
    </source>
</evidence>
<dbReference type="InterPro" id="IPR020449">
    <property type="entry name" value="Tscrpt_reg_AraC-type_HTH"/>
</dbReference>
<evidence type="ECO:0000256" key="2">
    <source>
        <dbReference type="ARBA" id="ARBA00023125"/>
    </source>
</evidence>
<organism evidence="5 7">
    <name type="scientific">Roseburia inulinivorans</name>
    <dbReference type="NCBI Taxonomy" id="360807"/>
    <lineage>
        <taxon>Bacteria</taxon>
        <taxon>Bacillati</taxon>
        <taxon>Bacillota</taxon>
        <taxon>Clostridia</taxon>
        <taxon>Lachnospirales</taxon>
        <taxon>Lachnospiraceae</taxon>
        <taxon>Roseburia</taxon>
    </lineage>
</organism>
<sequence>MHMNFYKTTNPDDYGLYFYKQIGLNCTFEQPHEQIWTNPDVGTIHIYGSLDEIQCGTGDYTIPADLLAEFDYESAFLHFGIIYEGITYSLVNHRLSPMSHPSAFLAVEQSAGGINCWKCGQRFRGIEVSIRMKYLRNDLLPFLGYPKDALDFIQPNIRYHNLSSELRGILSKIEFLLNQKTMTLALQKALCLEFLAHLLNPKTECLSTIPASSDTHYIYVGKRKIKMTQADFEKVRKAHDQLEKDAGSFVTIYELSQTFEISEQKLKAGFLELYQQTIWNYANNLRMNQAARLLRDTDCNIHEIAANVGYQSPAAFTNMFKNWCGLTPGQFRAQIAAEA</sequence>
<keyword evidence="3" id="KW-0804">Transcription</keyword>
<evidence type="ECO:0000313" key="8">
    <source>
        <dbReference type="Proteomes" id="UP000285820"/>
    </source>
</evidence>
<dbReference type="EMBL" id="QRUN01000043">
    <property type="protein sequence ID" value="RGR64221.1"/>
    <property type="molecule type" value="Genomic_DNA"/>
</dbReference>
<keyword evidence="1" id="KW-0805">Transcription regulation</keyword>
<dbReference type="PROSITE" id="PS00041">
    <property type="entry name" value="HTH_ARAC_FAMILY_1"/>
    <property type="match status" value="1"/>
</dbReference>
<dbReference type="AlphaFoldDB" id="A0A173VRJ7"/>
<dbReference type="InterPro" id="IPR018062">
    <property type="entry name" value="HTH_AraC-typ_CS"/>
</dbReference>
<dbReference type="GO" id="GO:0043565">
    <property type="term" value="F:sequence-specific DNA binding"/>
    <property type="evidence" value="ECO:0007669"/>
    <property type="project" value="InterPro"/>
</dbReference>
<dbReference type="Pfam" id="PF12833">
    <property type="entry name" value="HTH_18"/>
    <property type="match status" value="1"/>
</dbReference>
<evidence type="ECO:0000256" key="3">
    <source>
        <dbReference type="ARBA" id="ARBA00023163"/>
    </source>
</evidence>
<keyword evidence="2" id="KW-0238">DNA-binding</keyword>
<dbReference type="PANTHER" id="PTHR47893:SF1">
    <property type="entry name" value="REGULATORY PROTEIN PCHR"/>
    <property type="match status" value="1"/>
</dbReference>
<reference evidence="5 7" key="1">
    <citation type="submission" date="2015-09" db="EMBL/GenBank/DDBJ databases">
        <authorList>
            <consortium name="Pathogen Informatics"/>
        </authorList>
    </citation>
    <scope>NUCLEOTIDE SEQUENCE [LARGE SCALE GENOMIC DNA]</scope>
    <source>
        <strain evidence="5 7">2789STDY5608887</strain>
    </source>
</reference>
<dbReference type="InterPro" id="IPR018060">
    <property type="entry name" value="HTH_AraC"/>
</dbReference>
<dbReference type="PROSITE" id="PS01124">
    <property type="entry name" value="HTH_ARAC_FAMILY_2"/>
    <property type="match status" value="1"/>
</dbReference>
<feature type="domain" description="HTH araC/xylS-type" evidence="4">
    <location>
        <begin position="236"/>
        <end position="334"/>
    </location>
</feature>